<dbReference type="GeneID" id="90448653"/>
<comment type="subcellular location">
    <subcellularLocation>
        <location evidence="1 14">Cytoplasm</location>
    </subcellularLocation>
</comment>
<keyword evidence="4 14" id="KW-0820">tRNA-binding</keyword>
<dbReference type="EC" id="6.1.1.10" evidence="14"/>
<evidence type="ECO:0000256" key="12">
    <source>
        <dbReference type="ARBA" id="ARBA00023146"/>
    </source>
</evidence>
<keyword evidence="5 14" id="KW-0436">Ligase</keyword>
<evidence type="ECO:0000256" key="14">
    <source>
        <dbReference type="HAMAP-Rule" id="MF_00098"/>
    </source>
</evidence>
<dbReference type="Gene3D" id="2.20.28.20">
    <property type="entry name" value="Methionyl-tRNA synthetase, Zn-domain"/>
    <property type="match status" value="1"/>
</dbReference>
<reference evidence="16 17" key="1">
    <citation type="submission" date="2021-11" db="EMBL/GenBank/DDBJ databases">
        <title>Whole genome of Geoglobus acetivorans.</title>
        <authorList>
            <person name="Liu D."/>
        </authorList>
    </citation>
    <scope>NUCLEOTIDE SEQUENCE [LARGE SCALE GENOMIC DNA]</scope>
    <source>
        <strain evidence="16 17">SBH6</strain>
    </source>
</reference>
<evidence type="ECO:0000256" key="3">
    <source>
        <dbReference type="ARBA" id="ARBA00022490"/>
    </source>
</evidence>
<feature type="binding site" evidence="14">
    <location>
        <position position="326"/>
    </location>
    <ligand>
        <name>ATP</name>
        <dbReference type="ChEBI" id="CHEBI:30616"/>
    </ligand>
</feature>
<feature type="binding site" evidence="14">
    <location>
        <position position="152"/>
    </location>
    <ligand>
        <name>Zn(2+)</name>
        <dbReference type="ChEBI" id="CHEBI:29105"/>
    </ligand>
</feature>
<dbReference type="InterPro" id="IPR033911">
    <property type="entry name" value="MetRS_core"/>
</dbReference>
<evidence type="ECO:0000313" key="17">
    <source>
        <dbReference type="Proteomes" id="UP001492541"/>
    </source>
</evidence>
<protein>
    <recommendedName>
        <fullName evidence="14">Methionine--tRNA ligase</fullName>
        <ecNumber evidence="14">6.1.1.10</ecNumber>
    </recommendedName>
    <alternativeName>
        <fullName evidence="14">Methionyl-tRNA synthetase</fullName>
        <shortName evidence="14">MetRS</shortName>
    </alternativeName>
</protein>
<dbReference type="Pfam" id="PF19303">
    <property type="entry name" value="Anticodon_3"/>
    <property type="match status" value="1"/>
</dbReference>
<dbReference type="CDD" id="cd00814">
    <property type="entry name" value="MetRS_core"/>
    <property type="match status" value="1"/>
</dbReference>
<dbReference type="InterPro" id="IPR015413">
    <property type="entry name" value="Methionyl/Leucyl_tRNA_Synth"/>
</dbReference>
<dbReference type="SUPFAM" id="SSF57770">
    <property type="entry name" value="Methionyl-tRNA synthetase (MetRS), Zn-domain"/>
    <property type="match status" value="1"/>
</dbReference>
<keyword evidence="7 14" id="KW-0547">Nucleotide-binding</keyword>
<dbReference type="Pfam" id="PF01588">
    <property type="entry name" value="tRNA_bind"/>
    <property type="match status" value="1"/>
</dbReference>
<feature type="short sequence motif" description="'KMSKS' region" evidence="14">
    <location>
        <begin position="323"/>
        <end position="327"/>
    </location>
</feature>
<evidence type="ECO:0000256" key="11">
    <source>
        <dbReference type="ARBA" id="ARBA00022917"/>
    </source>
</evidence>
<comment type="catalytic activity">
    <reaction evidence="13 14">
        <text>tRNA(Met) + L-methionine + ATP = L-methionyl-tRNA(Met) + AMP + diphosphate</text>
        <dbReference type="Rhea" id="RHEA:13481"/>
        <dbReference type="Rhea" id="RHEA-COMP:9667"/>
        <dbReference type="Rhea" id="RHEA-COMP:9698"/>
        <dbReference type="ChEBI" id="CHEBI:30616"/>
        <dbReference type="ChEBI" id="CHEBI:33019"/>
        <dbReference type="ChEBI" id="CHEBI:57844"/>
        <dbReference type="ChEBI" id="CHEBI:78442"/>
        <dbReference type="ChEBI" id="CHEBI:78530"/>
        <dbReference type="ChEBI" id="CHEBI:456215"/>
        <dbReference type="EC" id="6.1.1.10"/>
    </reaction>
</comment>
<dbReference type="Gene3D" id="1.10.730.10">
    <property type="entry name" value="Isoleucyl-tRNA Synthetase, Domain 1"/>
    <property type="match status" value="1"/>
</dbReference>
<name>A0ABZ3H489_GEOAI</name>
<dbReference type="InterPro" id="IPR014758">
    <property type="entry name" value="Met-tRNA_synth"/>
</dbReference>
<dbReference type="NCBIfam" id="NF001100">
    <property type="entry name" value="PRK00133.1"/>
    <property type="match status" value="1"/>
</dbReference>
<gene>
    <name evidence="14 16" type="primary">metG</name>
    <name evidence="16" type="ORF">LPQ35_03170</name>
</gene>
<feature type="binding site" evidence="14">
    <location>
        <position position="140"/>
    </location>
    <ligand>
        <name>Zn(2+)</name>
        <dbReference type="ChEBI" id="CHEBI:29105"/>
    </ligand>
</feature>
<dbReference type="Gene3D" id="2.40.50.140">
    <property type="entry name" value="Nucleic acid-binding proteins"/>
    <property type="match status" value="1"/>
</dbReference>
<evidence type="ECO:0000256" key="2">
    <source>
        <dbReference type="ARBA" id="ARBA00011738"/>
    </source>
</evidence>
<dbReference type="Gene3D" id="3.40.50.620">
    <property type="entry name" value="HUPs"/>
    <property type="match status" value="1"/>
</dbReference>
<dbReference type="NCBIfam" id="TIGR00398">
    <property type="entry name" value="metG"/>
    <property type="match status" value="1"/>
</dbReference>
<dbReference type="EMBL" id="CP087714">
    <property type="protein sequence ID" value="XAT64385.1"/>
    <property type="molecule type" value="Genomic_DNA"/>
</dbReference>
<dbReference type="RefSeq" id="WP_193805991.1">
    <property type="nucleotide sequence ID" value="NZ_CP087714.1"/>
</dbReference>
<feature type="domain" description="TRNA-binding" evidence="15">
    <location>
        <begin position="562"/>
        <end position="662"/>
    </location>
</feature>
<dbReference type="HAMAP" id="MF_00098">
    <property type="entry name" value="Met_tRNA_synth_type1"/>
    <property type="match status" value="1"/>
</dbReference>
<evidence type="ECO:0000256" key="10">
    <source>
        <dbReference type="ARBA" id="ARBA00022884"/>
    </source>
</evidence>
<evidence type="ECO:0000313" key="16">
    <source>
        <dbReference type="EMBL" id="XAT64385.1"/>
    </source>
</evidence>
<dbReference type="NCBIfam" id="TIGR00399">
    <property type="entry name" value="metG_C_term"/>
    <property type="match status" value="1"/>
</dbReference>
<feature type="binding site" evidence="14">
    <location>
        <position position="156"/>
    </location>
    <ligand>
        <name>Zn(2+)</name>
        <dbReference type="ChEBI" id="CHEBI:29105"/>
    </ligand>
</feature>
<dbReference type="InterPro" id="IPR023458">
    <property type="entry name" value="Met-tRNA_ligase_1"/>
</dbReference>
<dbReference type="SUPFAM" id="SSF50249">
    <property type="entry name" value="Nucleic acid-binding proteins"/>
    <property type="match status" value="1"/>
</dbReference>
<evidence type="ECO:0000256" key="6">
    <source>
        <dbReference type="ARBA" id="ARBA00022723"/>
    </source>
</evidence>
<dbReference type="CDD" id="cd02800">
    <property type="entry name" value="tRNA_bind_EcMetRS_like"/>
    <property type="match status" value="1"/>
</dbReference>
<accession>A0ABZ3H489</accession>
<dbReference type="SUPFAM" id="SSF47323">
    <property type="entry name" value="Anticodon-binding domain of a subclass of class I aminoacyl-tRNA synthetases"/>
    <property type="match status" value="1"/>
</dbReference>
<comment type="similarity">
    <text evidence="14">Belongs to the class-I aminoacyl-tRNA synthetase family. MetG type 1 subfamily.</text>
</comment>
<dbReference type="SUPFAM" id="SSF52374">
    <property type="entry name" value="Nucleotidylyl transferase"/>
    <property type="match status" value="1"/>
</dbReference>
<dbReference type="PANTHER" id="PTHR45765">
    <property type="entry name" value="METHIONINE--TRNA LIGASE"/>
    <property type="match status" value="1"/>
</dbReference>
<keyword evidence="8 14" id="KW-0862">Zinc</keyword>
<organism evidence="16 17">
    <name type="scientific">Geoglobus acetivorans</name>
    <dbReference type="NCBI Taxonomy" id="565033"/>
    <lineage>
        <taxon>Archaea</taxon>
        <taxon>Methanobacteriati</taxon>
        <taxon>Methanobacteriota</taxon>
        <taxon>Archaeoglobi</taxon>
        <taxon>Archaeoglobales</taxon>
        <taxon>Archaeoglobaceae</taxon>
        <taxon>Geoglobus</taxon>
    </lineage>
</organism>
<comment type="function">
    <text evidence="14">Is required not only for elongation of protein synthesis but also for the initiation of all mRNA translation through initiator tRNA(fMet) aminoacylation.</text>
</comment>
<keyword evidence="3 14" id="KW-0963">Cytoplasm</keyword>
<keyword evidence="11 14" id="KW-0648">Protein biosynthesis</keyword>
<keyword evidence="10 14" id="KW-0694">RNA-binding</keyword>
<dbReference type="Proteomes" id="UP001492541">
    <property type="component" value="Chromosome"/>
</dbReference>
<dbReference type="InterPro" id="IPR004495">
    <property type="entry name" value="Met-tRNA-synth_bsu_C"/>
</dbReference>
<comment type="subunit">
    <text evidence="2 14">Homodimer.</text>
</comment>
<dbReference type="PROSITE" id="PS50886">
    <property type="entry name" value="TRBD"/>
    <property type="match status" value="1"/>
</dbReference>
<evidence type="ECO:0000259" key="15">
    <source>
        <dbReference type="PROSITE" id="PS50886"/>
    </source>
</evidence>
<dbReference type="PRINTS" id="PR01041">
    <property type="entry name" value="TRNASYNTHMET"/>
</dbReference>
<evidence type="ECO:0000256" key="13">
    <source>
        <dbReference type="ARBA" id="ARBA00047364"/>
    </source>
</evidence>
<dbReference type="InterPro" id="IPR002547">
    <property type="entry name" value="tRNA-bd_dom"/>
</dbReference>
<evidence type="ECO:0000256" key="7">
    <source>
        <dbReference type="ARBA" id="ARBA00022741"/>
    </source>
</evidence>
<sequence length="662" mass="75215">MKLVTCGLPYANGKAHIGHLRTYIPADVYVRYQRLKGEDVVFVCGSDSHGTPIVVNAEQQGLSPGELVDVYHEHFQKIFKALDVEFDYYGRTDSDYHHERTREIVRTLLDNGYIYPKEIELAYCPKCDRFLPDRYVEGICPYCGAVARGDECDQGCGRHLEPGEILQPKCKICGTSAVFKKQKHYYFRLTAFSDFLKDFIVNLKGTENALNYAREWINKELKDWCITRNLEWGVRFPGDENLVVYVWVDAPIGYISFTEKACEKLGKDWKEIWIDGKAEIVHFIGLDIVYHHCIFWPAMLKGAGYALPSAVIASGMVKVEGKKFSKSRGYVVWVEEDYLASGLSPDYLRYYIVNYTSHQKDLNFSWHVFRDKVNNELIATLGNFIYRVLHFAWKNFGEVRMNELDGDVLEQIRLATEKIKKAIDEWEFKEASDAFMELAGFGNVYFQTSKPWELVKEDKDEAERVIASALAIVRALAVLAYPVLPRAMGKVAESIGLDLDNVRLDSVFEIPEVINVKKPRAPFTKIDDGMIEELEKRMLERISGKGGEGNKEADEERVGIEEFAKLDIRVGRILKAERIKGSKKLMRLEVDIGSEVRQIVAGIAENYSEDELKDRLVVVLANIKPAKLMGVESNGMVLAADVNGKAVLLEPEKPVEPGAKVK</sequence>
<keyword evidence="9 14" id="KW-0067">ATP-binding</keyword>
<dbReference type="Pfam" id="PF09334">
    <property type="entry name" value="tRNA-synt_1g"/>
    <property type="match status" value="1"/>
</dbReference>
<evidence type="ECO:0000256" key="5">
    <source>
        <dbReference type="ARBA" id="ARBA00022598"/>
    </source>
</evidence>
<dbReference type="GO" id="GO:0004825">
    <property type="term" value="F:methionine-tRNA ligase activity"/>
    <property type="evidence" value="ECO:0007669"/>
    <property type="project" value="UniProtKB-EC"/>
</dbReference>
<comment type="cofactor">
    <cofactor evidence="14">
        <name>Zn(2+)</name>
        <dbReference type="ChEBI" id="CHEBI:29105"/>
    </cofactor>
    <text evidence="14">Binds 1 zinc ion per subunit.</text>
</comment>
<feature type="short sequence motif" description="'HIGH' region" evidence="14">
    <location>
        <begin position="9"/>
        <end position="19"/>
    </location>
</feature>
<dbReference type="CDD" id="cd07957">
    <property type="entry name" value="Anticodon_Ia_Met"/>
    <property type="match status" value="1"/>
</dbReference>
<keyword evidence="12 14" id="KW-0030">Aminoacyl-tRNA synthetase</keyword>
<keyword evidence="6 14" id="KW-0479">Metal-binding</keyword>
<evidence type="ECO:0000256" key="8">
    <source>
        <dbReference type="ARBA" id="ARBA00022833"/>
    </source>
</evidence>
<dbReference type="InterPro" id="IPR009080">
    <property type="entry name" value="tRNAsynth_Ia_anticodon-bd"/>
</dbReference>
<keyword evidence="17" id="KW-1185">Reference proteome</keyword>
<dbReference type="PANTHER" id="PTHR45765:SF1">
    <property type="entry name" value="METHIONINE--TRNA LIGASE, CYTOPLASMIC"/>
    <property type="match status" value="1"/>
</dbReference>
<dbReference type="InterPro" id="IPR041872">
    <property type="entry name" value="Anticodon_Met"/>
</dbReference>
<evidence type="ECO:0000256" key="9">
    <source>
        <dbReference type="ARBA" id="ARBA00022840"/>
    </source>
</evidence>
<feature type="binding site" evidence="14">
    <location>
        <position position="143"/>
    </location>
    <ligand>
        <name>Zn(2+)</name>
        <dbReference type="ChEBI" id="CHEBI:29105"/>
    </ligand>
</feature>
<dbReference type="InterPro" id="IPR029038">
    <property type="entry name" value="MetRS_Zn"/>
</dbReference>
<evidence type="ECO:0000256" key="1">
    <source>
        <dbReference type="ARBA" id="ARBA00004496"/>
    </source>
</evidence>
<dbReference type="InterPro" id="IPR012340">
    <property type="entry name" value="NA-bd_OB-fold"/>
</dbReference>
<evidence type="ECO:0000256" key="4">
    <source>
        <dbReference type="ARBA" id="ARBA00022555"/>
    </source>
</evidence>
<dbReference type="InterPro" id="IPR014729">
    <property type="entry name" value="Rossmann-like_a/b/a_fold"/>
</dbReference>
<proteinExistence type="inferred from homology"/>